<dbReference type="InterPro" id="IPR006054">
    <property type="entry name" value="DnaQ"/>
</dbReference>
<dbReference type="Pfam" id="PF00929">
    <property type="entry name" value="RNase_T"/>
    <property type="match status" value="1"/>
</dbReference>
<evidence type="ECO:0000313" key="6">
    <source>
        <dbReference type="Proteomes" id="UP001596142"/>
    </source>
</evidence>
<evidence type="ECO:0000256" key="1">
    <source>
        <dbReference type="ARBA" id="ARBA00022722"/>
    </source>
</evidence>
<gene>
    <name evidence="5" type="ORF">ACFPU1_02255</name>
</gene>
<protein>
    <submittedName>
        <fullName evidence="5">Exonuclease domain-containing protein</fullName>
    </submittedName>
</protein>
<keyword evidence="2" id="KW-0378">Hydrolase</keyword>
<dbReference type="NCBIfam" id="TIGR00573">
    <property type="entry name" value="dnaq"/>
    <property type="match status" value="1"/>
</dbReference>
<reference evidence="6" key="1">
    <citation type="journal article" date="2019" name="Int. J. Syst. Evol. Microbiol.">
        <title>The Global Catalogue of Microorganisms (GCM) 10K type strain sequencing project: providing services to taxonomists for standard genome sequencing and annotation.</title>
        <authorList>
            <consortium name="The Broad Institute Genomics Platform"/>
            <consortium name="The Broad Institute Genome Sequencing Center for Infectious Disease"/>
            <person name="Wu L."/>
            <person name="Ma J."/>
        </authorList>
    </citation>
    <scope>NUCLEOTIDE SEQUENCE [LARGE SCALE GENOMIC DNA]</scope>
    <source>
        <strain evidence="6">CECT 7184</strain>
    </source>
</reference>
<dbReference type="PANTHER" id="PTHR30231:SF4">
    <property type="entry name" value="PROTEIN NEN2"/>
    <property type="match status" value="1"/>
</dbReference>
<accession>A0ABW0YGR3</accession>
<dbReference type="InterPro" id="IPR012337">
    <property type="entry name" value="RNaseH-like_sf"/>
</dbReference>
<dbReference type="Proteomes" id="UP001596142">
    <property type="component" value="Unassembled WGS sequence"/>
</dbReference>
<evidence type="ECO:0000259" key="4">
    <source>
        <dbReference type="SMART" id="SM00479"/>
    </source>
</evidence>
<dbReference type="NCBIfam" id="NF005836">
    <property type="entry name" value="PRK07740.1"/>
    <property type="match status" value="1"/>
</dbReference>
<comment type="caution">
    <text evidence="5">The sequence shown here is derived from an EMBL/GenBank/DDBJ whole genome shotgun (WGS) entry which is preliminary data.</text>
</comment>
<sequence length="236" mass="26863">MFQWMRQVSKLGSQDPGAIFEQSTPQQLSFIRQLQKDLKKEQPLTRQLKNLQVTVLDLETSGFFPDRGDQILSIGGVKIKEGKVQNEKVFYSLVNAPHALSEEISELTGLRKDELEKAPSLASALNGFYRFAGTDVLVAHHASHERKFLQHATYQVLGSQFRHRLLDTSFLLKIAAPDVPLKTLDDCCNHYGIPIEKRHHALEDALITAELWKCMVEIVERKGYQTLQEIYAFLNS</sequence>
<keyword evidence="3 5" id="KW-0269">Exonuclease</keyword>
<organism evidence="5 6">
    <name type="scientific">Thalassorhabdus alkalitolerans</name>
    <dbReference type="NCBI Taxonomy" id="2282697"/>
    <lineage>
        <taxon>Bacteria</taxon>
        <taxon>Bacillati</taxon>
        <taxon>Bacillota</taxon>
        <taxon>Bacilli</taxon>
        <taxon>Bacillales</taxon>
        <taxon>Bacillaceae</taxon>
        <taxon>Thalassorhabdus</taxon>
    </lineage>
</organism>
<name>A0ABW0YGR3_9BACI</name>
<keyword evidence="1" id="KW-0540">Nuclease</keyword>
<dbReference type="SMART" id="SM00479">
    <property type="entry name" value="EXOIII"/>
    <property type="match status" value="1"/>
</dbReference>
<proteinExistence type="predicted"/>
<feature type="domain" description="Exonuclease" evidence="4">
    <location>
        <begin position="52"/>
        <end position="221"/>
    </location>
</feature>
<dbReference type="CDD" id="cd06127">
    <property type="entry name" value="DEDDh"/>
    <property type="match status" value="1"/>
</dbReference>
<evidence type="ECO:0000256" key="2">
    <source>
        <dbReference type="ARBA" id="ARBA00022801"/>
    </source>
</evidence>
<dbReference type="Gene3D" id="3.30.420.10">
    <property type="entry name" value="Ribonuclease H-like superfamily/Ribonuclease H"/>
    <property type="match status" value="1"/>
</dbReference>
<evidence type="ECO:0000313" key="5">
    <source>
        <dbReference type="EMBL" id="MFC5711600.1"/>
    </source>
</evidence>
<dbReference type="GO" id="GO:0004527">
    <property type="term" value="F:exonuclease activity"/>
    <property type="evidence" value="ECO:0007669"/>
    <property type="project" value="UniProtKB-KW"/>
</dbReference>
<dbReference type="InterPro" id="IPR013520">
    <property type="entry name" value="Ribonucl_H"/>
</dbReference>
<evidence type="ECO:0000256" key="3">
    <source>
        <dbReference type="ARBA" id="ARBA00022839"/>
    </source>
</evidence>
<dbReference type="EMBL" id="JBHSOZ010000002">
    <property type="protein sequence ID" value="MFC5711600.1"/>
    <property type="molecule type" value="Genomic_DNA"/>
</dbReference>
<keyword evidence="6" id="KW-1185">Reference proteome</keyword>
<dbReference type="InterPro" id="IPR036397">
    <property type="entry name" value="RNaseH_sf"/>
</dbReference>
<dbReference type="SUPFAM" id="SSF53098">
    <property type="entry name" value="Ribonuclease H-like"/>
    <property type="match status" value="1"/>
</dbReference>
<dbReference type="PANTHER" id="PTHR30231">
    <property type="entry name" value="DNA POLYMERASE III SUBUNIT EPSILON"/>
    <property type="match status" value="1"/>
</dbReference>